<dbReference type="PANTHER" id="PTHR43350">
    <property type="entry name" value="NAD-DEPENDENT ALCOHOL DEHYDROGENASE"/>
    <property type="match status" value="1"/>
</dbReference>
<evidence type="ECO:0000256" key="2">
    <source>
        <dbReference type="ARBA" id="ARBA00008072"/>
    </source>
</evidence>
<dbReference type="eggNOG" id="COG1063">
    <property type="taxonomic scope" value="Bacteria"/>
</dbReference>
<dbReference type="GO" id="GO:0046872">
    <property type="term" value="F:metal ion binding"/>
    <property type="evidence" value="ECO:0007669"/>
    <property type="project" value="UniProtKB-KW"/>
</dbReference>
<dbReference type="GO" id="GO:0016491">
    <property type="term" value="F:oxidoreductase activity"/>
    <property type="evidence" value="ECO:0007669"/>
    <property type="project" value="UniProtKB-KW"/>
</dbReference>
<dbReference type="AlphaFoldDB" id="F5XHJ2"/>
<evidence type="ECO:0000256" key="4">
    <source>
        <dbReference type="ARBA" id="ARBA00022833"/>
    </source>
</evidence>
<dbReference type="STRING" id="1032480.MLP_01230"/>
<dbReference type="InterPro" id="IPR036291">
    <property type="entry name" value="NAD(P)-bd_dom_sf"/>
</dbReference>
<keyword evidence="4" id="KW-0862">Zinc</keyword>
<keyword evidence="5" id="KW-0560">Oxidoreductase</keyword>
<dbReference type="SUPFAM" id="SSF51735">
    <property type="entry name" value="NAD(P)-binding Rossmann-fold domains"/>
    <property type="match status" value="1"/>
</dbReference>
<gene>
    <name evidence="6" type="ordered locus">MLP_01230</name>
</gene>
<proteinExistence type="inferred from homology"/>
<accession>F5XHJ2</accession>
<protein>
    <submittedName>
        <fullName evidence="6">Putative oxidoreductase</fullName>
    </submittedName>
</protein>
<dbReference type="Gene3D" id="3.40.50.720">
    <property type="entry name" value="NAD(P)-binding Rossmann-like Domain"/>
    <property type="match status" value="1"/>
</dbReference>
<dbReference type="EMBL" id="AP012204">
    <property type="protein sequence ID" value="BAK33137.1"/>
    <property type="molecule type" value="Genomic_DNA"/>
</dbReference>
<dbReference type="KEGG" id="mph:MLP_01230"/>
<evidence type="ECO:0000256" key="5">
    <source>
        <dbReference type="ARBA" id="ARBA00023002"/>
    </source>
</evidence>
<keyword evidence="7" id="KW-1185">Reference proteome</keyword>
<dbReference type="HOGENOM" id="CLU_026673_9_0_11"/>
<organism evidence="6 7">
    <name type="scientific">Microlunatus phosphovorus (strain ATCC 700054 / DSM 10555 / JCM 9379 / NBRC 101784 / NCIMB 13414 / VKM Ac-1990 / NM-1)</name>
    <dbReference type="NCBI Taxonomy" id="1032480"/>
    <lineage>
        <taxon>Bacteria</taxon>
        <taxon>Bacillati</taxon>
        <taxon>Actinomycetota</taxon>
        <taxon>Actinomycetes</taxon>
        <taxon>Propionibacteriales</taxon>
        <taxon>Propionibacteriaceae</taxon>
        <taxon>Microlunatus</taxon>
    </lineage>
</organism>
<name>F5XHJ2_MICPN</name>
<dbReference type="Proteomes" id="UP000007947">
    <property type="component" value="Chromosome"/>
</dbReference>
<sequence length="349" mass="36928">MRIGHELGPTARRSPVTRDADAFWVLSPGVGAIRPATIPEPGPDEVVVRTLHSAISRGTESLVFRGGVPESERVRMRAPFQDGDFPGPVKYGYLNVGLVEEGPRRLRGRTVFCLFPHQTRYVVPAAAVTLVPDDVPAARAVLAGTLETAINLAWDAQPWIGQRIAVVGAGMVGACVARLLAGIPGTEVTLVDVDPERSGVAEGLGVGFALPGAAPTGCDLVVHASATSAGLQLGLDLLAPEGTVWDLSWYGERPVSLTLGGSFHSGRLAIRASQVGTIPSTQRSGRTFADRLALALRLLRDPAYDVILTDRSPFTELPAVLSDIAAGRRPGLCHVIDYGSESVSRDRSR</sequence>
<evidence type="ECO:0000313" key="6">
    <source>
        <dbReference type="EMBL" id="BAK33137.1"/>
    </source>
</evidence>
<dbReference type="InterPro" id="IPR011032">
    <property type="entry name" value="GroES-like_sf"/>
</dbReference>
<reference evidence="6 7" key="1">
    <citation type="submission" date="2011-05" db="EMBL/GenBank/DDBJ databases">
        <title>Whole genome sequence of Microlunatus phosphovorus NM-1.</title>
        <authorList>
            <person name="Hosoyama A."/>
            <person name="Sasaki K."/>
            <person name="Harada T."/>
            <person name="Igarashi R."/>
            <person name="Kawakoshi A."/>
            <person name="Sasagawa M."/>
            <person name="Fukada J."/>
            <person name="Nakamura S."/>
            <person name="Katano Y."/>
            <person name="Hanada S."/>
            <person name="Kamagata Y."/>
            <person name="Nakamura N."/>
            <person name="Yamazaki S."/>
            <person name="Fujita N."/>
        </authorList>
    </citation>
    <scope>NUCLEOTIDE SEQUENCE [LARGE SCALE GENOMIC DNA]</scope>
    <source>
        <strain evidence="7">ATCC 700054 / DSM 10555 / JCM 9379 / NBRC 101784 / NCIMB 13414 / VKM Ac-1990 / NM-1</strain>
    </source>
</reference>
<dbReference type="SUPFAM" id="SSF50129">
    <property type="entry name" value="GroES-like"/>
    <property type="match status" value="1"/>
</dbReference>
<evidence type="ECO:0000256" key="1">
    <source>
        <dbReference type="ARBA" id="ARBA00001947"/>
    </source>
</evidence>
<dbReference type="PANTHER" id="PTHR43350:SF19">
    <property type="entry name" value="D-GULOSIDE 3-DEHYDROGENASE"/>
    <property type="match status" value="1"/>
</dbReference>
<comment type="similarity">
    <text evidence="2">Belongs to the zinc-containing alcohol dehydrogenase family.</text>
</comment>
<dbReference type="Gene3D" id="3.90.180.10">
    <property type="entry name" value="Medium-chain alcohol dehydrogenases, catalytic domain"/>
    <property type="match status" value="1"/>
</dbReference>
<dbReference type="CDD" id="cd08255">
    <property type="entry name" value="2-desacetyl-2-hydroxyethyl_bacteriochlorophyllide_like"/>
    <property type="match status" value="1"/>
</dbReference>
<evidence type="ECO:0000256" key="3">
    <source>
        <dbReference type="ARBA" id="ARBA00022723"/>
    </source>
</evidence>
<comment type="cofactor">
    <cofactor evidence="1">
        <name>Zn(2+)</name>
        <dbReference type="ChEBI" id="CHEBI:29105"/>
    </cofactor>
</comment>
<keyword evidence="3" id="KW-0479">Metal-binding</keyword>
<evidence type="ECO:0000313" key="7">
    <source>
        <dbReference type="Proteomes" id="UP000007947"/>
    </source>
</evidence>